<gene>
    <name evidence="3" type="ORF">IV203_004819</name>
    <name evidence="4" type="ORF">IV203_029207</name>
</gene>
<dbReference type="AlphaFoldDB" id="A0A9K3K414"/>
<dbReference type="OrthoDB" id="9970435at2759"/>
<dbReference type="Proteomes" id="UP000693970">
    <property type="component" value="Unassembled WGS sequence"/>
</dbReference>
<evidence type="ECO:0000313" key="3">
    <source>
        <dbReference type="EMBL" id="KAG7336548.1"/>
    </source>
</evidence>
<feature type="domain" description="Protein ENHANCED DISEASE RESISTANCE 2 C-terminal" evidence="2">
    <location>
        <begin position="422"/>
        <end position="616"/>
    </location>
</feature>
<feature type="compositionally biased region" description="Basic and acidic residues" evidence="1">
    <location>
        <begin position="79"/>
        <end position="91"/>
    </location>
</feature>
<evidence type="ECO:0000313" key="4">
    <source>
        <dbReference type="EMBL" id="KAG7366537.1"/>
    </source>
</evidence>
<accession>A0A9K3K414</accession>
<evidence type="ECO:0000256" key="1">
    <source>
        <dbReference type="SAM" id="MobiDB-lite"/>
    </source>
</evidence>
<keyword evidence="5" id="KW-1185">Reference proteome</keyword>
<feature type="compositionally biased region" description="Basic and acidic residues" evidence="1">
    <location>
        <begin position="33"/>
        <end position="50"/>
    </location>
</feature>
<feature type="compositionally biased region" description="Polar residues" evidence="1">
    <location>
        <begin position="1"/>
        <end position="10"/>
    </location>
</feature>
<proteinExistence type="predicted"/>
<sequence>MSTFDDQNAMVTHDTSTKEDSSSRSTTTEDISQESRKDSSETEAHQDDGSQKSIPDKVVTNATKMIKPRSKMTLPKNTESFEKSEVRESSHHMKQAFKAIGTLSSKANKALQRPVDSLHSIGEAVKKSKASSASSKRKKGYTSLSSHQPFLRNQSKEDEATLESAPSEGYLQEENFRDKQRSTSTIHNSSESSLPPVIQRGPKLGNDTSFLTDTYIFWTVVLSILSLQLCENWKKILNNQFTVGTVIGLMLLAFAVGLEIDQEAFLQQVKHRILSIDTVEHEQATWETSNKLCMVQGHSVEKQQQLSGGTKTKMDFFRRIFRKRSTPNLPKSKRESFTSLNKRFGTTAQRKEEHATKNKDLMRRVSLLCSRKTQNKADSSKPDSHLEDSHFTQASYMPSITMGEATLDDARAVDLLEEVSTPLCSIRGLDLFRTDAADPDMITHPYLIQNGLRSFPTFFINFLTMYGNILVYFKLPDWVTDWGQSLVEREGDPADVIALKRFLKGDEKYKIKCFKVMPELVNGPLAVKLLAPHNRAFPLNFQGFISTTYAQEAPTKDQCPAMSLTVDLISNSTIRSMVGIFKRNMHRMTVDFACIIDPGEEDGPTCVLGLWRMDHLVDGDFPDLPDRYDDGGGNPEKTDSIRGSLIIKRLSEACSTQESLLQTVVESSDSF</sequence>
<reference evidence="3" key="2">
    <citation type="submission" date="2021-04" db="EMBL/GenBank/DDBJ databases">
        <authorList>
            <person name="Podell S."/>
        </authorList>
    </citation>
    <scope>NUCLEOTIDE SEQUENCE</scope>
    <source>
        <strain evidence="3">Hildebrandi</strain>
    </source>
</reference>
<name>A0A9K3K414_9STRA</name>
<reference evidence="3" key="1">
    <citation type="journal article" date="2021" name="Sci. Rep.">
        <title>Diploid genomic architecture of Nitzschia inconspicua, an elite biomass production diatom.</title>
        <authorList>
            <person name="Oliver A."/>
            <person name="Podell S."/>
            <person name="Pinowska A."/>
            <person name="Traller J.C."/>
            <person name="Smith S.R."/>
            <person name="McClure R."/>
            <person name="Beliaev A."/>
            <person name="Bohutskyi P."/>
            <person name="Hill E.A."/>
            <person name="Rabines A."/>
            <person name="Zheng H."/>
            <person name="Allen L.Z."/>
            <person name="Kuo A."/>
            <person name="Grigoriev I.V."/>
            <person name="Allen A.E."/>
            <person name="Hazlebeck D."/>
            <person name="Allen E.E."/>
        </authorList>
    </citation>
    <scope>NUCLEOTIDE SEQUENCE</scope>
    <source>
        <strain evidence="3">Hildebrandi</strain>
    </source>
</reference>
<organism evidence="3 5">
    <name type="scientific">Nitzschia inconspicua</name>
    <dbReference type="NCBI Taxonomy" id="303405"/>
    <lineage>
        <taxon>Eukaryota</taxon>
        <taxon>Sar</taxon>
        <taxon>Stramenopiles</taxon>
        <taxon>Ochrophyta</taxon>
        <taxon>Bacillariophyta</taxon>
        <taxon>Bacillariophyceae</taxon>
        <taxon>Bacillariophycidae</taxon>
        <taxon>Bacillariales</taxon>
        <taxon>Bacillariaceae</taxon>
        <taxon>Nitzschia</taxon>
    </lineage>
</organism>
<dbReference type="InterPro" id="IPR009769">
    <property type="entry name" value="EDR2_C"/>
</dbReference>
<feature type="region of interest" description="Disordered" evidence="1">
    <location>
        <begin position="122"/>
        <end position="200"/>
    </location>
</feature>
<feature type="compositionally biased region" description="Polar residues" evidence="1">
    <location>
        <begin position="142"/>
        <end position="153"/>
    </location>
</feature>
<comment type="caution">
    <text evidence="3">The sequence shown here is derived from an EMBL/GenBank/DDBJ whole genome shotgun (WGS) entry which is preliminary data.</text>
</comment>
<evidence type="ECO:0000259" key="2">
    <source>
        <dbReference type="Pfam" id="PF07059"/>
    </source>
</evidence>
<feature type="region of interest" description="Disordered" evidence="1">
    <location>
        <begin position="1"/>
        <end position="94"/>
    </location>
</feature>
<dbReference type="EMBL" id="JAGRRH010000119">
    <property type="protein sequence ID" value="KAG7336548.1"/>
    <property type="molecule type" value="Genomic_DNA"/>
</dbReference>
<feature type="compositionally biased region" description="Low complexity" evidence="1">
    <location>
        <begin position="182"/>
        <end position="193"/>
    </location>
</feature>
<dbReference type="EMBL" id="JAGRRH010000007">
    <property type="protein sequence ID" value="KAG7366537.1"/>
    <property type="molecule type" value="Genomic_DNA"/>
</dbReference>
<dbReference type="Pfam" id="PF07059">
    <property type="entry name" value="EDR2_C"/>
    <property type="match status" value="1"/>
</dbReference>
<evidence type="ECO:0000313" key="5">
    <source>
        <dbReference type="Proteomes" id="UP000693970"/>
    </source>
</evidence>
<protein>
    <submittedName>
        <fullName evidence="3">DUF1336 domain containing protein</fullName>
    </submittedName>
</protein>